<comment type="caution">
    <text evidence="8">The sequence shown here is derived from an EMBL/GenBank/DDBJ whole genome shotgun (WGS) entry which is preliminary data.</text>
</comment>
<evidence type="ECO:0000256" key="3">
    <source>
        <dbReference type="ARBA" id="ARBA00007980"/>
    </source>
</evidence>
<dbReference type="GO" id="GO:0046982">
    <property type="term" value="F:protein heterodimerization activity"/>
    <property type="evidence" value="ECO:0007669"/>
    <property type="project" value="InterPro"/>
</dbReference>
<dbReference type="GO" id="GO:0030488">
    <property type="term" value="P:tRNA methylation"/>
    <property type="evidence" value="ECO:0007669"/>
    <property type="project" value="TreeGrafter"/>
</dbReference>
<dbReference type="EMBL" id="BSXN01001766">
    <property type="protein sequence ID" value="GME74394.1"/>
    <property type="molecule type" value="Genomic_DNA"/>
</dbReference>
<evidence type="ECO:0000313" key="8">
    <source>
        <dbReference type="EMBL" id="GME74394.1"/>
    </source>
</evidence>
<dbReference type="GO" id="GO:0005737">
    <property type="term" value="C:cytoplasm"/>
    <property type="evidence" value="ECO:0007669"/>
    <property type="project" value="UniProtKB-SubCell"/>
</dbReference>
<comment type="similarity">
    <text evidence="3">Belongs to the TRM112 family.</text>
</comment>
<evidence type="ECO:0000256" key="2">
    <source>
        <dbReference type="ARBA" id="ARBA00004496"/>
    </source>
</evidence>
<proteinExistence type="inferred from homology"/>
<evidence type="ECO:0000256" key="6">
    <source>
        <dbReference type="ARBA" id="ARBA00069342"/>
    </source>
</evidence>
<dbReference type="Proteomes" id="UP001165120">
    <property type="component" value="Unassembled WGS sequence"/>
</dbReference>
<evidence type="ECO:0000256" key="4">
    <source>
        <dbReference type="ARBA" id="ARBA00022490"/>
    </source>
</evidence>
<keyword evidence="5" id="KW-0539">Nucleus</keyword>
<evidence type="ECO:0000256" key="5">
    <source>
        <dbReference type="ARBA" id="ARBA00023242"/>
    </source>
</evidence>
<comment type="subcellular location">
    <subcellularLocation>
        <location evidence="2">Cytoplasm</location>
    </subcellularLocation>
    <subcellularLocation>
        <location evidence="1">Nucleus</location>
    </subcellularLocation>
</comment>
<dbReference type="FunFam" id="2.20.25.10:FF:000021">
    <property type="entry name" value="Multifunctional methyltransferase subunit trm112"/>
    <property type="match status" value="1"/>
</dbReference>
<sequence length="126" mass="14516">MKFLTTNFVRCAVKACDGNEKSYPLRFQECELELEESEFNKEFIIAMLERLDWNGVLSVAKDLGNESLPNIKPVDIEDNEILLKDLHNLLIETQIINGKMVCDNCEHIYYIKDSIANFLLPPHLAN</sequence>
<dbReference type="Pfam" id="PF03966">
    <property type="entry name" value="Trm112p"/>
    <property type="match status" value="1"/>
</dbReference>
<dbReference type="GO" id="GO:0005634">
    <property type="term" value="C:nucleus"/>
    <property type="evidence" value="ECO:0007669"/>
    <property type="project" value="UniProtKB-SubCell"/>
</dbReference>
<keyword evidence="4" id="KW-0963">Cytoplasm</keyword>
<dbReference type="InterPro" id="IPR005651">
    <property type="entry name" value="Trm112-like"/>
</dbReference>
<dbReference type="GO" id="GO:0070476">
    <property type="term" value="P:rRNA (guanine-N7)-methylation"/>
    <property type="evidence" value="ECO:0007669"/>
    <property type="project" value="TreeGrafter"/>
</dbReference>
<dbReference type="InterPro" id="IPR039127">
    <property type="entry name" value="Trm112"/>
</dbReference>
<gene>
    <name evidence="8" type="ORF">Cboi02_000439900</name>
</gene>
<dbReference type="OrthoDB" id="2187549at2759"/>
<protein>
    <recommendedName>
        <fullName evidence="6">Multifunctional methyltransferase subunit trm112</fullName>
    </recommendedName>
    <alternativeName>
        <fullName evidence="7">eRF1 methyltransferase subunit trm112</fullName>
    </alternativeName>
</protein>
<evidence type="ECO:0000256" key="7">
    <source>
        <dbReference type="ARBA" id="ARBA00083044"/>
    </source>
</evidence>
<accession>A0A9W6T6C8</accession>
<evidence type="ECO:0000256" key="1">
    <source>
        <dbReference type="ARBA" id="ARBA00004123"/>
    </source>
</evidence>
<dbReference type="AlphaFoldDB" id="A0A9W6T6C8"/>
<reference evidence="8" key="1">
    <citation type="submission" date="2023-04" db="EMBL/GenBank/DDBJ databases">
        <title>Candida boidinii NBRC 10035.</title>
        <authorList>
            <person name="Ichikawa N."/>
            <person name="Sato H."/>
            <person name="Tonouchi N."/>
        </authorList>
    </citation>
    <scope>NUCLEOTIDE SEQUENCE</scope>
    <source>
        <strain evidence="8">NBRC 10035</strain>
    </source>
</reference>
<organism evidence="8 9">
    <name type="scientific">Candida boidinii</name>
    <name type="common">Yeast</name>
    <dbReference type="NCBI Taxonomy" id="5477"/>
    <lineage>
        <taxon>Eukaryota</taxon>
        <taxon>Fungi</taxon>
        <taxon>Dikarya</taxon>
        <taxon>Ascomycota</taxon>
        <taxon>Saccharomycotina</taxon>
        <taxon>Pichiomycetes</taxon>
        <taxon>Pichiales</taxon>
        <taxon>Pichiaceae</taxon>
        <taxon>Ogataea</taxon>
        <taxon>Ogataea/Candida clade</taxon>
    </lineage>
</organism>
<name>A0A9W6T6C8_CANBO</name>
<dbReference type="PANTHER" id="PTHR12773:SF0">
    <property type="entry name" value="MULTIFUNCTIONAL METHYLTRANSFERASE SUBUNIT TRM112-LIKE PROTEIN"/>
    <property type="match status" value="1"/>
</dbReference>
<dbReference type="PANTHER" id="PTHR12773">
    <property type="entry name" value="UPF0315 PROTEIN-RELATED"/>
    <property type="match status" value="1"/>
</dbReference>
<keyword evidence="9" id="KW-1185">Reference proteome</keyword>
<dbReference type="Gene3D" id="2.20.25.10">
    <property type="match status" value="1"/>
</dbReference>
<evidence type="ECO:0000313" key="9">
    <source>
        <dbReference type="Proteomes" id="UP001165120"/>
    </source>
</evidence>